<dbReference type="OrthoDB" id="2501290at2759"/>
<evidence type="ECO:0000256" key="1">
    <source>
        <dbReference type="SAM" id="MobiDB-lite"/>
    </source>
</evidence>
<proteinExistence type="predicted"/>
<comment type="caution">
    <text evidence="2">The sequence shown here is derived from an EMBL/GenBank/DDBJ whole genome shotgun (WGS) entry which is preliminary data.</text>
</comment>
<feature type="compositionally biased region" description="Polar residues" evidence="1">
    <location>
        <begin position="1"/>
        <end position="27"/>
    </location>
</feature>
<protein>
    <submittedName>
        <fullName evidence="2">Uncharacterized protein</fullName>
    </submittedName>
</protein>
<evidence type="ECO:0000313" key="3">
    <source>
        <dbReference type="Proteomes" id="UP000765509"/>
    </source>
</evidence>
<feature type="non-terminal residue" evidence="2">
    <location>
        <position position="63"/>
    </location>
</feature>
<dbReference type="EMBL" id="AVOT02121289">
    <property type="protein sequence ID" value="MBW0585567.1"/>
    <property type="molecule type" value="Genomic_DNA"/>
</dbReference>
<evidence type="ECO:0000313" key="2">
    <source>
        <dbReference type="EMBL" id="MBW0585567.1"/>
    </source>
</evidence>
<reference evidence="2" key="1">
    <citation type="submission" date="2021-03" db="EMBL/GenBank/DDBJ databases">
        <title>Draft genome sequence of rust myrtle Austropuccinia psidii MF-1, a brazilian biotype.</title>
        <authorList>
            <person name="Quecine M.C."/>
            <person name="Pachon D.M.R."/>
            <person name="Bonatelli M.L."/>
            <person name="Correr F.H."/>
            <person name="Franceschini L.M."/>
            <person name="Leite T.F."/>
            <person name="Margarido G.R.A."/>
            <person name="Almeida C.A."/>
            <person name="Ferrarezi J.A."/>
            <person name="Labate C.A."/>
        </authorList>
    </citation>
    <scope>NUCLEOTIDE SEQUENCE</scope>
    <source>
        <strain evidence="2">MF-1</strain>
    </source>
</reference>
<feature type="region of interest" description="Disordered" evidence="1">
    <location>
        <begin position="1"/>
        <end position="43"/>
    </location>
</feature>
<name>A0A9Q3KR76_9BASI</name>
<accession>A0A9Q3KR76</accession>
<keyword evidence="3" id="KW-1185">Reference proteome</keyword>
<organism evidence="2 3">
    <name type="scientific">Austropuccinia psidii MF-1</name>
    <dbReference type="NCBI Taxonomy" id="1389203"/>
    <lineage>
        <taxon>Eukaryota</taxon>
        <taxon>Fungi</taxon>
        <taxon>Dikarya</taxon>
        <taxon>Basidiomycota</taxon>
        <taxon>Pucciniomycotina</taxon>
        <taxon>Pucciniomycetes</taxon>
        <taxon>Pucciniales</taxon>
        <taxon>Sphaerophragmiaceae</taxon>
        <taxon>Austropuccinia</taxon>
    </lineage>
</organism>
<sequence>MDQFNELTNAATPQKKVINNPQSNSQGFRPRDNVSPPPNRSVAYVPGQNVPNFAVKCYYFMEE</sequence>
<dbReference type="AlphaFoldDB" id="A0A9Q3KR76"/>
<dbReference type="Proteomes" id="UP000765509">
    <property type="component" value="Unassembled WGS sequence"/>
</dbReference>
<gene>
    <name evidence="2" type="ORF">O181_125282</name>
</gene>